<proteinExistence type="predicted"/>
<evidence type="ECO:0000313" key="3">
    <source>
        <dbReference type="Proteomes" id="UP000007819"/>
    </source>
</evidence>
<dbReference type="SUPFAM" id="SSF53098">
    <property type="entry name" value="Ribonuclease H-like"/>
    <property type="match status" value="1"/>
</dbReference>
<accession>A0A8R2NMK1</accession>
<sequence>MGDLPKEKVEPGRPFIKCGVNYAGPFFLKSGLRKNSPKTKAYVCLFICFATRAVHLELVSELSTNAFLRALNRFFDRRGKSQEIYSDNATNFVGANRQLKELYTLLQSDEHQKGTVEMLSDLRVEWKFIPPRSPHFGGLWEAGIKSMKHLLRRVLGDAHFTFEELLTILTRAESCLTPISSDPKDLIPLTPSHFLIGDSLTVIPGTDEISANQSSEQMVPGISILSKLVETM</sequence>
<dbReference type="OrthoDB" id="6608729at2759"/>
<dbReference type="InterPro" id="IPR001584">
    <property type="entry name" value="Integrase_cat-core"/>
</dbReference>
<dbReference type="PANTHER" id="PTHR47331">
    <property type="entry name" value="PHD-TYPE DOMAIN-CONTAINING PROTEIN"/>
    <property type="match status" value="1"/>
</dbReference>
<dbReference type="PROSITE" id="PS50994">
    <property type="entry name" value="INTEGRASE"/>
    <property type="match status" value="1"/>
</dbReference>
<dbReference type="InterPro" id="IPR036397">
    <property type="entry name" value="RNaseH_sf"/>
</dbReference>
<evidence type="ECO:0000313" key="2">
    <source>
        <dbReference type="EnsemblMetazoa" id="XP_029342081.1"/>
    </source>
</evidence>
<evidence type="ECO:0000259" key="1">
    <source>
        <dbReference type="PROSITE" id="PS50994"/>
    </source>
</evidence>
<dbReference type="Gene3D" id="3.30.420.10">
    <property type="entry name" value="Ribonuclease H-like superfamily/Ribonuclease H"/>
    <property type="match status" value="1"/>
</dbReference>
<feature type="domain" description="Integrase catalytic" evidence="1">
    <location>
        <begin position="10"/>
        <end position="199"/>
    </location>
</feature>
<dbReference type="GeneID" id="115033520"/>
<protein>
    <recommendedName>
        <fullName evidence="1">Integrase catalytic domain-containing protein</fullName>
    </recommendedName>
</protein>
<dbReference type="EnsemblMetazoa" id="XM_029486221.1">
    <property type="protein sequence ID" value="XP_029342081.1"/>
    <property type="gene ID" value="LOC115033520"/>
</dbReference>
<dbReference type="GO" id="GO:0003676">
    <property type="term" value="F:nucleic acid binding"/>
    <property type="evidence" value="ECO:0007669"/>
    <property type="project" value="InterPro"/>
</dbReference>
<dbReference type="KEGG" id="api:115033520"/>
<keyword evidence="3" id="KW-1185">Reference proteome</keyword>
<dbReference type="GO" id="GO:0015074">
    <property type="term" value="P:DNA integration"/>
    <property type="evidence" value="ECO:0007669"/>
    <property type="project" value="InterPro"/>
</dbReference>
<name>A0A8R2NMK1_ACYPI</name>
<dbReference type="RefSeq" id="XP_029342081.1">
    <property type="nucleotide sequence ID" value="XM_029486221.1"/>
</dbReference>
<dbReference type="InterPro" id="IPR012337">
    <property type="entry name" value="RNaseH-like_sf"/>
</dbReference>
<dbReference type="Proteomes" id="UP000007819">
    <property type="component" value="Chromosome A1"/>
</dbReference>
<reference evidence="3" key="1">
    <citation type="submission" date="2010-06" db="EMBL/GenBank/DDBJ databases">
        <authorList>
            <person name="Jiang H."/>
            <person name="Abraham K."/>
            <person name="Ali S."/>
            <person name="Alsbrooks S.L."/>
            <person name="Anim B.N."/>
            <person name="Anosike U.S."/>
            <person name="Attaway T."/>
            <person name="Bandaranaike D.P."/>
            <person name="Battles P.K."/>
            <person name="Bell S.N."/>
            <person name="Bell A.V."/>
            <person name="Beltran B."/>
            <person name="Bickham C."/>
            <person name="Bustamante Y."/>
            <person name="Caleb T."/>
            <person name="Canada A."/>
            <person name="Cardenas V."/>
            <person name="Carter K."/>
            <person name="Chacko J."/>
            <person name="Chandrabose M.N."/>
            <person name="Chavez D."/>
            <person name="Chavez A."/>
            <person name="Chen L."/>
            <person name="Chu H.-S."/>
            <person name="Claassen K.J."/>
            <person name="Cockrell R."/>
            <person name="Collins M."/>
            <person name="Cooper J.A."/>
            <person name="Cree A."/>
            <person name="Curry S.M."/>
            <person name="Da Y."/>
            <person name="Dao M.D."/>
            <person name="Das B."/>
            <person name="Davila M.-L."/>
            <person name="Davy-Carroll L."/>
            <person name="Denson S."/>
            <person name="Dinh H."/>
            <person name="Ebong V.E."/>
            <person name="Edwards J.R."/>
            <person name="Egan A."/>
            <person name="El-Daye J."/>
            <person name="Escobedo L."/>
            <person name="Fernandez S."/>
            <person name="Fernando P.R."/>
            <person name="Flagg N."/>
            <person name="Forbes L.D."/>
            <person name="Fowler R.G."/>
            <person name="Fu Q."/>
            <person name="Gabisi R.A."/>
            <person name="Ganer J."/>
            <person name="Garbino Pronczuk A."/>
            <person name="Garcia R.M."/>
            <person name="Garner T."/>
            <person name="Garrett T.E."/>
            <person name="Gonzalez D.A."/>
            <person name="Hamid H."/>
            <person name="Hawkins E.S."/>
            <person name="Hirani K."/>
            <person name="Hogues M.E."/>
            <person name="Hollins B."/>
            <person name="Hsiao C.-H."/>
            <person name="Jabil R."/>
            <person name="James M.L."/>
            <person name="Jhangiani S.N."/>
            <person name="Johnson B."/>
            <person name="Johnson Q."/>
            <person name="Joshi V."/>
            <person name="Kalu J.B."/>
            <person name="Kam C."/>
            <person name="Kashfia A."/>
            <person name="Keebler J."/>
            <person name="Kisamo H."/>
            <person name="Kovar C.L."/>
            <person name="Lago L.A."/>
            <person name="Lai C.-Y."/>
            <person name="Laidlaw J."/>
            <person name="Lara F."/>
            <person name="Le T.-K."/>
            <person name="Lee S.L."/>
            <person name="Legall F.H."/>
            <person name="Lemon S.J."/>
            <person name="Lewis L.R."/>
            <person name="Li B."/>
            <person name="Liu Y."/>
            <person name="Liu Y.-S."/>
            <person name="Lopez J."/>
            <person name="Lozado R.J."/>
            <person name="Lu J."/>
            <person name="Madu R.C."/>
            <person name="Maheshwari M."/>
            <person name="Maheshwari R."/>
            <person name="Malloy K."/>
            <person name="Martinez E."/>
            <person name="Mathew T."/>
            <person name="Mercado I.C."/>
            <person name="Mercado C."/>
            <person name="Meyer B."/>
            <person name="Montgomery K."/>
            <person name="Morgan M.B."/>
            <person name="Munidasa M."/>
            <person name="Nazareth L.V."/>
            <person name="Nelson J."/>
            <person name="Ng B.M."/>
            <person name="Nguyen N.B."/>
            <person name="Nguyen P.Q."/>
            <person name="Nguyen T."/>
            <person name="Obregon M."/>
            <person name="Okwuonu G.O."/>
            <person name="Onwere C.G."/>
            <person name="Orozco G."/>
            <person name="Parra A."/>
            <person name="Patel S."/>
            <person name="Patil S."/>
            <person name="Perez A."/>
            <person name="Perez Y."/>
            <person name="Pham C."/>
            <person name="Primus E.L."/>
            <person name="Pu L.-L."/>
            <person name="Puazo M."/>
            <person name="Qin X."/>
            <person name="Quiroz J.B."/>
            <person name="Reese J."/>
            <person name="Richards S."/>
            <person name="Rives C.M."/>
            <person name="Robberts R."/>
            <person name="Ruiz S.J."/>
            <person name="Ruiz M.J."/>
            <person name="Santibanez J."/>
            <person name="Schneider B.W."/>
            <person name="Sisson I."/>
            <person name="Smith M."/>
            <person name="Sodergren E."/>
            <person name="Song X.-Z."/>
            <person name="Song B.B."/>
            <person name="Summersgill H."/>
            <person name="Thelus R."/>
            <person name="Thornton R.D."/>
            <person name="Trejos Z.Y."/>
            <person name="Usmani K."/>
            <person name="Vattathil S."/>
            <person name="Villasana D."/>
            <person name="Walker D.L."/>
            <person name="Wang S."/>
            <person name="Wang K."/>
            <person name="White C.S."/>
            <person name="Williams A.C."/>
            <person name="Williamson J."/>
            <person name="Wilson K."/>
            <person name="Woghiren I.O."/>
            <person name="Woodworth J.R."/>
            <person name="Worley K.C."/>
            <person name="Wright R.A."/>
            <person name="Wu W."/>
            <person name="Young L."/>
            <person name="Zhang L."/>
            <person name="Zhang J."/>
            <person name="Zhu Y."/>
            <person name="Muzny D.M."/>
            <person name="Weinstock G."/>
            <person name="Gibbs R.A."/>
        </authorList>
    </citation>
    <scope>NUCLEOTIDE SEQUENCE [LARGE SCALE GENOMIC DNA]</scope>
    <source>
        <strain evidence="3">LSR1</strain>
    </source>
</reference>
<reference evidence="2" key="2">
    <citation type="submission" date="2022-06" db="UniProtKB">
        <authorList>
            <consortium name="EnsemblMetazoa"/>
        </authorList>
    </citation>
    <scope>IDENTIFICATION</scope>
</reference>
<dbReference type="AlphaFoldDB" id="A0A8R2NMK1"/>
<organism evidence="2 3">
    <name type="scientific">Acyrthosiphon pisum</name>
    <name type="common">Pea aphid</name>
    <dbReference type="NCBI Taxonomy" id="7029"/>
    <lineage>
        <taxon>Eukaryota</taxon>
        <taxon>Metazoa</taxon>
        <taxon>Ecdysozoa</taxon>
        <taxon>Arthropoda</taxon>
        <taxon>Hexapoda</taxon>
        <taxon>Insecta</taxon>
        <taxon>Pterygota</taxon>
        <taxon>Neoptera</taxon>
        <taxon>Paraneoptera</taxon>
        <taxon>Hemiptera</taxon>
        <taxon>Sternorrhyncha</taxon>
        <taxon>Aphidomorpha</taxon>
        <taxon>Aphidoidea</taxon>
        <taxon>Aphididae</taxon>
        <taxon>Macrosiphini</taxon>
        <taxon>Acyrthosiphon</taxon>
    </lineage>
</organism>